<evidence type="ECO:0000259" key="2">
    <source>
        <dbReference type="PROSITE" id="PS50164"/>
    </source>
</evidence>
<comment type="caution">
    <text evidence="3">The sequence shown here is derived from an EMBL/GenBank/DDBJ whole genome shotgun (WGS) entry which is preliminary data.</text>
</comment>
<name>A0A1F6EZ12_9BACT</name>
<accession>A0A1F6EZ12</accession>
<dbReference type="Gene3D" id="3.40.1440.10">
    <property type="entry name" value="GIY-YIG endonuclease"/>
    <property type="match status" value="1"/>
</dbReference>
<dbReference type="InterPro" id="IPR050190">
    <property type="entry name" value="UPF0213_domain"/>
</dbReference>
<protein>
    <recommendedName>
        <fullName evidence="2">GIY-YIG domain-containing protein</fullName>
    </recommendedName>
</protein>
<dbReference type="PANTHER" id="PTHR34477">
    <property type="entry name" value="UPF0213 PROTEIN YHBQ"/>
    <property type="match status" value="1"/>
</dbReference>
<evidence type="ECO:0000256" key="1">
    <source>
        <dbReference type="ARBA" id="ARBA00007435"/>
    </source>
</evidence>
<gene>
    <name evidence="3" type="ORF">A3J11_00620</name>
</gene>
<dbReference type="PROSITE" id="PS50164">
    <property type="entry name" value="GIY_YIG"/>
    <property type="match status" value="1"/>
</dbReference>
<dbReference type="Proteomes" id="UP000178919">
    <property type="component" value="Unassembled WGS sequence"/>
</dbReference>
<feature type="domain" description="GIY-YIG" evidence="2">
    <location>
        <begin position="1"/>
        <end position="79"/>
    </location>
</feature>
<dbReference type="InterPro" id="IPR000305">
    <property type="entry name" value="GIY-YIG_endonuc"/>
</dbReference>
<dbReference type="SUPFAM" id="SSF82771">
    <property type="entry name" value="GIY-YIG endonuclease"/>
    <property type="match status" value="1"/>
</dbReference>
<sequence>MAYTVYILCSKKDRRLYVGCTSNISERLKRHQRGQVQATVNRRPLDLIHTEQFESITDAFNRERFLKSLWGARKKKKILLEWIKNMPS</sequence>
<dbReference type="SMART" id="SM00465">
    <property type="entry name" value="GIYc"/>
    <property type="match status" value="1"/>
</dbReference>
<proteinExistence type="inferred from homology"/>
<evidence type="ECO:0000313" key="3">
    <source>
        <dbReference type="EMBL" id="OGG78793.1"/>
    </source>
</evidence>
<reference evidence="3 4" key="1">
    <citation type="journal article" date="2016" name="Nat. Commun.">
        <title>Thousands of microbial genomes shed light on interconnected biogeochemical processes in an aquifer system.</title>
        <authorList>
            <person name="Anantharaman K."/>
            <person name="Brown C.T."/>
            <person name="Hug L.A."/>
            <person name="Sharon I."/>
            <person name="Castelle C.J."/>
            <person name="Probst A.J."/>
            <person name="Thomas B.C."/>
            <person name="Singh A."/>
            <person name="Wilkins M.J."/>
            <person name="Karaoz U."/>
            <person name="Brodie E.L."/>
            <person name="Williams K.H."/>
            <person name="Hubbard S.S."/>
            <person name="Banfield J.F."/>
        </authorList>
    </citation>
    <scope>NUCLEOTIDE SEQUENCE [LARGE SCALE GENOMIC DNA]</scope>
</reference>
<comment type="similarity">
    <text evidence="1">Belongs to the UPF0213 family.</text>
</comment>
<dbReference type="CDD" id="cd10449">
    <property type="entry name" value="GIY-YIG_SLX1_like"/>
    <property type="match status" value="1"/>
</dbReference>
<organism evidence="3 4">
    <name type="scientific">Candidatus Kaiserbacteria bacterium RIFCSPLOWO2_02_FULL_55_12</name>
    <dbReference type="NCBI Taxonomy" id="1798522"/>
    <lineage>
        <taxon>Bacteria</taxon>
        <taxon>Candidatus Kaiseribacteriota</taxon>
    </lineage>
</organism>
<dbReference type="PANTHER" id="PTHR34477:SF1">
    <property type="entry name" value="UPF0213 PROTEIN YHBQ"/>
    <property type="match status" value="1"/>
</dbReference>
<dbReference type="InterPro" id="IPR035901">
    <property type="entry name" value="GIY-YIG_endonuc_sf"/>
</dbReference>
<evidence type="ECO:0000313" key="4">
    <source>
        <dbReference type="Proteomes" id="UP000178919"/>
    </source>
</evidence>
<dbReference type="Pfam" id="PF01541">
    <property type="entry name" value="GIY-YIG"/>
    <property type="match status" value="1"/>
</dbReference>
<dbReference type="AlphaFoldDB" id="A0A1F6EZ12"/>
<dbReference type="EMBL" id="MFMJ01000049">
    <property type="protein sequence ID" value="OGG78793.1"/>
    <property type="molecule type" value="Genomic_DNA"/>
</dbReference>